<dbReference type="Gene3D" id="3.40.50.12370">
    <property type="match status" value="1"/>
</dbReference>
<dbReference type="EMBL" id="JOMO01000044">
    <property type="protein sequence ID" value="OUI79974.1"/>
    <property type="molecule type" value="Genomic_DNA"/>
</dbReference>
<organism evidence="1 2">
    <name type="scientific">Acetobacter orientalis</name>
    <dbReference type="NCBI Taxonomy" id="146474"/>
    <lineage>
        <taxon>Bacteria</taxon>
        <taxon>Pseudomonadati</taxon>
        <taxon>Pseudomonadota</taxon>
        <taxon>Alphaproteobacteria</taxon>
        <taxon>Acetobacterales</taxon>
        <taxon>Acetobacteraceae</taxon>
        <taxon>Acetobacter</taxon>
    </lineage>
</organism>
<gene>
    <name evidence="1" type="ORF">HK12_10450</name>
</gene>
<sequence length="279" mass="30202">MKRCLVILDQPEHAPALLNAAAQLVALSGVKTLNILALRPNAAAKNVAQAPAEAYLFEEQHRSRLAALHTQFCHWLQTEYHHAQKQVEETEVNWLVDDGKKNTSISSFAQEADVILATMPQGSSPASLTETTLFGLARPVLLIPPYWDGGYGSSILVVWDNSVCAHKMLQASRTVLVRASLLHLLAPHGQELPYSLLPPVMMEEHRLGQPFSLPRVMHTVATAKLAYPADLVVLGFDLGCTHNTQSGGSIANSSAGAALQAARVPLLVWGSQPAQRVYG</sequence>
<evidence type="ECO:0000313" key="1">
    <source>
        <dbReference type="EMBL" id="OUI79974.1"/>
    </source>
</evidence>
<evidence type="ECO:0008006" key="3">
    <source>
        <dbReference type="Google" id="ProtNLM"/>
    </source>
</evidence>
<reference evidence="1 2" key="1">
    <citation type="submission" date="2014-06" db="EMBL/GenBank/DDBJ databases">
        <authorList>
            <person name="Ju J."/>
            <person name="Zhang J."/>
        </authorList>
    </citation>
    <scope>NUCLEOTIDE SEQUENCE [LARGE SCALE GENOMIC DNA]</scope>
    <source>
        <strain evidence="1">DmW_045</strain>
    </source>
</reference>
<dbReference type="RefSeq" id="WP_086552927.1">
    <property type="nucleotide sequence ID" value="NZ_JOMO01000044.1"/>
</dbReference>
<dbReference type="Proteomes" id="UP000194639">
    <property type="component" value="Unassembled WGS sequence"/>
</dbReference>
<comment type="caution">
    <text evidence="1">The sequence shown here is derived from an EMBL/GenBank/DDBJ whole genome shotgun (WGS) entry which is preliminary data.</text>
</comment>
<accession>A0A251ZZ63</accession>
<name>A0A251ZZ63_9PROT</name>
<proteinExistence type="predicted"/>
<evidence type="ECO:0000313" key="2">
    <source>
        <dbReference type="Proteomes" id="UP000194639"/>
    </source>
</evidence>
<dbReference type="AlphaFoldDB" id="A0A251ZZ63"/>
<protein>
    <recommendedName>
        <fullName evidence="3">Universal stress protein UspA</fullName>
    </recommendedName>
</protein>